<proteinExistence type="predicted"/>
<gene>
    <name evidence="1" type="ORF">METZ01_LOCUS352304</name>
</gene>
<protein>
    <submittedName>
        <fullName evidence="1">Uncharacterized protein</fullName>
    </submittedName>
</protein>
<accession>A0A382RPU3</accession>
<organism evidence="1">
    <name type="scientific">marine metagenome</name>
    <dbReference type="NCBI Taxonomy" id="408172"/>
    <lineage>
        <taxon>unclassified sequences</taxon>
        <taxon>metagenomes</taxon>
        <taxon>ecological metagenomes</taxon>
    </lineage>
</organism>
<sequence>MQELVWIILSALLVYAVLRIEKIIKILNSIKSDKKNPETAEDHPIIKAAKERMEIQDREE</sequence>
<evidence type="ECO:0000313" key="1">
    <source>
        <dbReference type="EMBL" id="SVC99450.1"/>
    </source>
</evidence>
<dbReference type="AlphaFoldDB" id="A0A382RPU3"/>
<dbReference type="EMBL" id="UINC01123165">
    <property type="protein sequence ID" value="SVC99450.1"/>
    <property type="molecule type" value="Genomic_DNA"/>
</dbReference>
<name>A0A382RPU3_9ZZZZ</name>
<reference evidence="1" key="1">
    <citation type="submission" date="2018-05" db="EMBL/GenBank/DDBJ databases">
        <authorList>
            <person name="Lanie J.A."/>
            <person name="Ng W.-L."/>
            <person name="Kazmierczak K.M."/>
            <person name="Andrzejewski T.M."/>
            <person name="Davidsen T.M."/>
            <person name="Wayne K.J."/>
            <person name="Tettelin H."/>
            <person name="Glass J.I."/>
            <person name="Rusch D."/>
            <person name="Podicherti R."/>
            <person name="Tsui H.-C.T."/>
            <person name="Winkler M.E."/>
        </authorList>
    </citation>
    <scope>NUCLEOTIDE SEQUENCE</scope>
</reference>